<evidence type="ECO:0000313" key="2">
    <source>
        <dbReference type="Proteomes" id="UP001417504"/>
    </source>
</evidence>
<dbReference type="AlphaFoldDB" id="A0AAP0HNW5"/>
<name>A0AAP0HNW5_9MAGN</name>
<proteinExistence type="predicted"/>
<gene>
    <name evidence="1" type="ORF">Sjap_021285</name>
</gene>
<reference evidence="1 2" key="1">
    <citation type="submission" date="2024-01" db="EMBL/GenBank/DDBJ databases">
        <title>Genome assemblies of Stephania.</title>
        <authorList>
            <person name="Yang L."/>
        </authorList>
    </citation>
    <scope>NUCLEOTIDE SEQUENCE [LARGE SCALE GENOMIC DNA]</scope>
    <source>
        <strain evidence="1">QJT</strain>
        <tissue evidence="1">Leaf</tissue>
    </source>
</reference>
<sequence>MAVIVGSHPSNQSPVNCSLRPTTQILNSWANGFINELFQVAENIAAHTRWESTLPQAQQDIPNRRVNPILVVIASNPSLQEVIIEEAQRSEKHNNQTMESPKMSLAFMQDIAVVQILFDSTNNYEEDEETVDLQQFSEQGKEEGTMLLDQQLVLTGGLAEALDIVPLVIDHEFMHSCGVVITRKPLTPTERER</sequence>
<dbReference type="EMBL" id="JBBNAE010000009">
    <property type="protein sequence ID" value="KAK9095788.1"/>
    <property type="molecule type" value="Genomic_DNA"/>
</dbReference>
<evidence type="ECO:0000313" key="1">
    <source>
        <dbReference type="EMBL" id="KAK9095788.1"/>
    </source>
</evidence>
<protein>
    <submittedName>
        <fullName evidence="1">Uncharacterized protein</fullName>
    </submittedName>
</protein>
<organism evidence="1 2">
    <name type="scientific">Stephania japonica</name>
    <dbReference type="NCBI Taxonomy" id="461633"/>
    <lineage>
        <taxon>Eukaryota</taxon>
        <taxon>Viridiplantae</taxon>
        <taxon>Streptophyta</taxon>
        <taxon>Embryophyta</taxon>
        <taxon>Tracheophyta</taxon>
        <taxon>Spermatophyta</taxon>
        <taxon>Magnoliopsida</taxon>
        <taxon>Ranunculales</taxon>
        <taxon>Menispermaceae</taxon>
        <taxon>Menispermoideae</taxon>
        <taxon>Cissampelideae</taxon>
        <taxon>Stephania</taxon>
    </lineage>
</organism>
<keyword evidence="2" id="KW-1185">Reference proteome</keyword>
<dbReference type="Proteomes" id="UP001417504">
    <property type="component" value="Unassembled WGS sequence"/>
</dbReference>
<comment type="caution">
    <text evidence="1">The sequence shown here is derived from an EMBL/GenBank/DDBJ whole genome shotgun (WGS) entry which is preliminary data.</text>
</comment>
<accession>A0AAP0HNW5</accession>